<comment type="catalytic activity">
    <reaction evidence="9">
        <text>GTP + H2O = GDP + phosphate + H(+)</text>
        <dbReference type="Rhea" id="RHEA:19669"/>
        <dbReference type="ChEBI" id="CHEBI:15377"/>
        <dbReference type="ChEBI" id="CHEBI:15378"/>
        <dbReference type="ChEBI" id="CHEBI:37565"/>
        <dbReference type="ChEBI" id="CHEBI:43474"/>
        <dbReference type="ChEBI" id="CHEBI:58189"/>
    </reaction>
    <physiologicalReaction direction="left-to-right" evidence="9">
        <dbReference type="Rhea" id="RHEA:19670"/>
    </physiologicalReaction>
</comment>
<dbReference type="InterPro" id="IPR027417">
    <property type="entry name" value="P-loop_NTPase"/>
</dbReference>
<dbReference type="InterPro" id="IPR012948">
    <property type="entry name" value="AARP2CN"/>
</dbReference>
<comment type="caution">
    <text evidence="13">The sequence shown here is derived from an EMBL/GenBank/DDBJ whole genome shotgun (WGS) entry which is preliminary data.</text>
</comment>
<feature type="compositionally biased region" description="Low complexity" evidence="11">
    <location>
        <begin position="500"/>
        <end position="514"/>
    </location>
</feature>
<dbReference type="InterPro" id="IPR039761">
    <property type="entry name" value="Bms1/Tsr1"/>
</dbReference>
<dbReference type="SMART" id="SM01362">
    <property type="entry name" value="DUF663"/>
    <property type="match status" value="1"/>
</dbReference>
<dbReference type="InterPro" id="IPR007034">
    <property type="entry name" value="BMS1_TSR1_C"/>
</dbReference>
<dbReference type="InterPro" id="IPR037875">
    <property type="entry name" value="Bms1_N"/>
</dbReference>
<reference evidence="13" key="2">
    <citation type="submission" date="2020-11" db="EMBL/GenBank/DDBJ databases">
        <authorList>
            <person name="Cecchin M."/>
            <person name="Marcolungo L."/>
            <person name="Rossato M."/>
            <person name="Girolomoni L."/>
            <person name="Cosentino E."/>
            <person name="Cuine S."/>
            <person name="Li-Beisson Y."/>
            <person name="Delledonne M."/>
            <person name="Ballottari M."/>
        </authorList>
    </citation>
    <scope>NUCLEOTIDE SEQUENCE</scope>
    <source>
        <strain evidence="13">211/11P</strain>
        <tissue evidence="13">Whole cell</tissue>
    </source>
</reference>
<dbReference type="SUPFAM" id="SSF52540">
    <property type="entry name" value="P-loop containing nucleoside triphosphate hydrolases"/>
    <property type="match status" value="1"/>
</dbReference>
<keyword evidence="8" id="KW-0539">Nucleus</keyword>
<feature type="compositionally biased region" description="Basic and acidic residues" evidence="11">
    <location>
        <begin position="19"/>
        <end position="30"/>
    </location>
</feature>
<dbReference type="FunFam" id="3.40.50.300:FF:000105">
    <property type="entry name" value="BMS1 ribosome biogenesis factor"/>
    <property type="match status" value="1"/>
</dbReference>
<feature type="compositionally biased region" description="Basic residues" evidence="11">
    <location>
        <begin position="1"/>
        <end position="18"/>
    </location>
</feature>
<accession>A0A9D4TZB7</accession>
<keyword evidence="14" id="KW-1185">Reference proteome</keyword>
<dbReference type="GO" id="GO:0003924">
    <property type="term" value="F:GTPase activity"/>
    <property type="evidence" value="ECO:0007669"/>
    <property type="project" value="TreeGrafter"/>
</dbReference>
<keyword evidence="3" id="KW-0597">Phosphoprotein</keyword>
<evidence type="ECO:0000256" key="8">
    <source>
        <dbReference type="ARBA" id="ARBA00023242"/>
    </source>
</evidence>
<dbReference type="OrthoDB" id="10260897at2759"/>
<proteinExistence type="inferred from homology"/>
<comment type="similarity">
    <text evidence="10">Belongs to the TRAFAC class translation factor GTPase superfamily. Bms1-like GTPase family. BMS1 subfamily.</text>
</comment>
<dbReference type="Proteomes" id="UP001055712">
    <property type="component" value="Unassembled WGS sequence"/>
</dbReference>
<dbReference type="PANTHER" id="PTHR12858:SF2">
    <property type="entry name" value="RIBOSOME BIOGENESIS PROTEIN BMS1 HOMOLOG"/>
    <property type="match status" value="1"/>
</dbReference>
<feature type="region of interest" description="Disordered" evidence="11">
    <location>
        <begin position="1"/>
        <end position="55"/>
    </location>
</feature>
<evidence type="ECO:0000256" key="6">
    <source>
        <dbReference type="ARBA" id="ARBA00022840"/>
    </source>
</evidence>
<dbReference type="PANTHER" id="PTHR12858">
    <property type="entry name" value="RIBOSOME BIOGENESIS PROTEIN"/>
    <property type="match status" value="1"/>
</dbReference>
<feature type="region of interest" description="Disordered" evidence="11">
    <location>
        <begin position="625"/>
        <end position="678"/>
    </location>
</feature>
<sequence>MAEGKSHRKKKAGRKAEKRKSAEGKKKQPDGDGEGGAAGARVAISDKQARKQNPRAFVFASRGKAKIQQSRTAEKEQRRMHVPMLDRAPEEPPPYTVLVHGPPGVGKTTLIKGLIKHYTRQDVREVKGPITLIAGKARRLCFIECPQDLSAMIDAAKYADLVLLLIDGGFGFEMETFELLNLLQVHGFPKVMGVLTHLDGFHDVKALKKTKKALKHRFWTEIYQGAKLFYLSGLRNGKYLKREVHNLARFISVMKFRPLTWRQAHPYLLADRFEDITPSELVRANPRCDREVTLYGYVRGTNWREGSRVHIAGVGDFPVREVACLHDPCPLPDKSKRRSLNEKERLVYAPMSDVGGLLYDADAVYIDIPDWRVQYTSAGVGGAEAGGEGEAMVRGLQGTRLAVDEKLDSSRIQLFAGGRALKAGDVEERQGDGSSGEEGESGGEEEESDDDMEEEGSGTDSDSEEEGEGDEGAPHTRTHAPQQQLVTAADGRVRRRAVFGGDALAAAAADGEGSSSDDEDEGMVDGEEQDSSSDEEEEEEGDVRRGQRGAAAATAGIGSDSEDGEAEGMEGSDGDDGTEDGSEDEGMGAAAAWKAQMLERAAALFSTRGPDLHSYIYGTRATADGAAQQAAANGSAGGGAGSDDDDELFRPRRLQSAAQDQADGSSGSAEPLDALDSSRAAVPAAVLEAWRDEGAPQRLRNRFVTGDWGEGEARAAARPGEEGEEGEDGEEVYGDFEDLETGERFAGSSDPAVRAAAAAIKATTEEEMAEKRRAKKAAFDAEYDTGGAKAVQDAATPAGKPKHKQDEEDDEKETYYDAMKREMADRAAKTRSALDALDPATRLAMEGHRPGSYVRLRFSGVPCELATNFDPRFPILVGGLQQGEESLGYMQLRLKRHRWFPKILKNRDPLIFSAGWRRFQSLPVFATQDNNGRYRMLKYSPEHMHCLATVWGPLAPPNTGVVAVQKLSGGQRAWRIAATGVVLQLDASLRVVKKLKLVGTPFKIHRHTAFINGMFNSTLEASKFEGASIRTVSGIRGTIKKAVKGGREGARDGAYRASFEDKPLLSDVVFLRAWVAVDLPKLYNPVTNLLAPHALPPTRHPKPRRKQKASEMAEAAVTHELPLLQNGDGGVAAAGAPPAPPPDPAAVAAAAAAGQFVPGSRWQGQRPGFAFKLGSLGLGYYPDHGLVGSKAAGASAAAAATAAEAAAAAAAEAAAAGGEAGDGGQVAAADGGWVPMKTVADLRRALGVGAPRNSDSLYRPIERAPRKFNPLKVPKSLQAALPFKTKPKVETKRKRKTLEQKRAVVLEAGERSKVTLISQLNAIRNQKAATRREARARQKVAHDKRVAAQEVWRAQYNKEERKKRYVEKGRAEQRAAKKQRRGDD</sequence>
<feature type="compositionally biased region" description="Basic and acidic residues" evidence="11">
    <location>
        <begin position="711"/>
        <end position="721"/>
    </location>
</feature>
<evidence type="ECO:0000259" key="12">
    <source>
        <dbReference type="PROSITE" id="PS51714"/>
    </source>
</evidence>
<dbReference type="GO" id="GO:0000479">
    <property type="term" value="P:endonucleolytic cleavage of tricistronic rRNA transcript (SSU-rRNA, 5.8S rRNA, LSU-rRNA)"/>
    <property type="evidence" value="ECO:0007669"/>
    <property type="project" value="TreeGrafter"/>
</dbReference>
<dbReference type="GO" id="GO:0005524">
    <property type="term" value="F:ATP binding"/>
    <property type="evidence" value="ECO:0007669"/>
    <property type="project" value="UniProtKB-KW"/>
</dbReference>
<evidence type="ECO:0000256" key="1">
    <source>
        <dbReference type="ARBA" id="ARBA00004604"/>
    </source>
</evidence>
<comment type="subcellular location">
    <subcellularLocation>
        <location evidence="1">Nucleus</location>
        <location evidence="1">Nucleolus</location>
    </subcellularLocation>
</comment>
<feature type="compositionally biased region" description="Acidic residues" evidence="11">
    <location>
        <begin position="560"/>
        <end position="586"/>
    </location>
</feature>
<evidence type="ECO:0000256" key="7">
    <source>
        <dbReference type="ARBA" id="ARBA00023134"/>
    </source>
</evidence>
<name>A0A9D4TZB7_CHLVU</name>
<evidence type="ECO:0000256" key="5">
    <source>
        <dbReference type="ARBA" id="ARBA00022801"/>
    </source>
</evidence>
<dbReference type="Pfam" id="PF04950">
    <property type="entry name" value="RIBIOP_C"/>
    <property type="match status" value="1"/>
</dbReference>
<organism evidence="13 14">
    <name type="scientific">Chlorella vulgaris</name>
    <name type="common">Green alga</name>
    <dbReference type="NCBI Taxonomy" id="3077"/>
    <lineage>
        <taxon>Eukaryota</taxon>
        <taxon>Viridiplantae</taxon>
        <taxon>Chlorophyta</taxon>
        <taxon>core chlorophytes</taxon>
        <taxon>Trebouxiophyceae</taxon>
        <taxon>Chlorellales</taxon>
        <taxon>Chlorellaceae</taxon>
        <taxon>Chlorella clade</taxon>
        <taxon>Chlorella</taxon>
    </lineage>
</organism>
<dbReference type="GO" id="GO:0005654">
    <property type="term" value="C:nucleoplasm"/>
    <property type="evidence" value="ECO:0007669"/>
    <property type="project" value="UniProtKB-ARBA"/>
</dbReference>
<gene>
    <name evidence="13" type="ORF">D9Q98_000955</name>
</gene>
<evidence type="ECO:0000256" key="10">
    <source>
        <dbReference type="ARBA" id="ARBA00061391"/>
    </source>
</evidence>
<dbReference type="GO" id="GO:0034511">
    <property type="term" value="F:U3 snoRNA binding"/>
    <property type="evidence" value="ECO:0007669"/>
    <property type="project" value="TreeGrafter"/>
</dbReference>
<dbReference type="PROSITE" id="PS51714">
    <property type="entry name" value="G_BMS1"/>
    <property type="match status" value="1"/>
</dbReference>
<feature type="compositionally biased region" description="Low complexity" evidence="11">
    <location>
        <begin position="548"/>
        <end position="559"/>
    </location>
</feature>
<dbReference type="InterPro" id="IPR003959">
    <property type="entry name" value="ATPase_AAA_core"/>
</dbReference>
<dbReference type="CDD" id="cd01882">
    <property type="entry name" value="BMS1"/>
    <property type="match status" value="1"/>
</dbReference>
<dbReference type="SMART" id="SM00785">
    <property type="entry name" value="AARP2CN"/>
    <property type="match status" value="1"/>
</dbReference>
<dbReference type="InterPro" id="IPR030387">
    <property type="entry name" value="G_Bms1/Tsr1_dom"/>
</dbReference>
<evidence type="ECO:0000256" key="9">
    <source>
        <dbReference type="ARBA" id="ARBA00049117"/>
    </source>
</evidence>
<evidence type="ECO:0000256" key="11">
    <source>
        <dbReference type="SAM" id="MobiDB-lite"/>
    </source>
</evidence>
<feature type="region of interest" description="Disordered" evidence="11">
    <location>
        <begin position="1358"/>
        <end position="1384"/>
    </location>
</feature>
<protein>
    <recommendedName>
        <fullName evidence="12">Bms1-type G domain-containing protein</fullName>
    </recommendedName>
</protein>
<dbReference type="Gene3D" id="3.40.50.300">
    <property type="entry name" value="P-loop containing nucleotide triphosphate hydrolases"/>
    <property type="match status" value="1"/>
</dbReference>
<feature type="region of interest" description="Disordered" evidence="11">
    <location>
        <begin position="788"/>
        <end position="812"/>
    </location>
</feature>
<dbReference type="Pfam" id="PF08142">
    <property type="entry name" value="AARP2CN"/>
    <property type="match status" value="1"/>
</dbReference>
<dbReference type="EMBL" id="SIDB01000001">
    <property type="protein sequence ID" value="KAI3438527.1"/>
    <property type="molecule type" value="Genomic_DNA"/>
</dbReference>
<dbReference type="GO" id="GO:0030686">
    <property type="term" value="C:90S preribosome"/>
    <property type="evidence" value="ECO:0007669"/>
    <property type="project" value="TreeGrafter"/>
</dbReference>
<keyword evidence="4" id="KW-0547">Nucleotide-binding</keyword>
<reference evidence="13" key="1">
    <citation type="journal article" date="2019" name="Plant J.">
        <title>Chlorella vulgaris genome assembly and annotation reveals the molecular basis for metabolic acclimation to high light conditions.</title>
        <authorList>
            <person name="Cecchin M."/>
            <person name="Marcolungo L."/>
            <person name="Rossato M."/>
            <person name="Girolomoni L."/>
            <person name="Cosentino E."/>
            <person name="Cuine S."/>
            <person name="Li-Beisson Y."/>
            <person name="Delledonne M."/>
            <person name="Ballottari M."/>
        </authorList>
    </citation>
    <scope>NUCLEOTIDE SEQUENCE</scope>
    <source>
        <strain evidence="13">211/11P</strain>
    </source>
</reference>
<feature type="compositionally biased region" description="Low complexity" evidence="11">
    <location>
        <begin position="625"/>
        <end position="634"/>
    </location>
</feature>
<feature type="compositionally biased region" description="Acidic residues" evidence="11">
    <location>
        <begin position="722"/>
        <end position="733"/>
    </location>
</feature>
<feature type="compositionally biased region" description="Polar residues" evidence="11">
    <location>
        <begin position="656"/>
        <end position="668"/>
    </location>
</feature>
<keyword evidence="6" id="KW-0067">ATP-binding</keyword>
<keyword evidence="5" id="KW-0378">Hydrolase</keyword>
<feature type="region of interest" description="Disordered" evidence="11">
    <location>
        <begin position="701"/>
        <end position="733"/>
    </location>
</feature>
<evidence type="ECO:0000256" key="2">
    <source>
        <dbReference type="ARBA" id="ARBA00022517"/>
    </source>
</evidence>
<evidence type="ECO:0000256" key="3">
    <source>
        <dbReference type="ARBA" id="ARBA00022553"/>
    </source>
</evidence>
<dbReference type="GO" id="GO:0032040">
    <property type="term" value="C:small-subunit processome"/>
    <property type="evidence" value="ECO:0007669"/>
    <property type="project" value="UniProtKB-ARBA"/>
</dbReference>
<feature type="region of interest" description="Disordered" evidence="11">
    <location>
        <begin position="423"/>
        <end position="592"/>
    </location>
</feature>
<dbReference type="GO" id="GO:0000462">
    <property type="term" value="P:maturation of SSU-rRNA from tricistronic rRNA transcript (SSU-rRNA, 5.8S rRNA, LSU-rRNA)"/>
    <property type="evidence" value="ECO:0007669"/>
    <property type="project" value="TreeGrafter"/>
</dbReference>
<evidence type="ECO:0000313" key="13">
    <source>
        <dbReference type="EMBL" id="KAI3438527.1"/>
    </source>
</evidence>
<dbReference type="GO" id="GO:0005525">
    <property type="term" value="F:GTP binding"/>
    <property type="evidence" value="ECO:0007669"/>
    <property type="project" value="UniProtKB-KW"/>
</dbReference>
<dbReference type="Pfam" id="PF00004">
    <property type="entry name" value="AAA"/>
    <property type="match status" value="1"/>
</dbReference>
<evidence type="ECO:0000313" key="14">
    <source>
        <dbReference type="Proteomes" id="UP001055712"/>
    </source>
</evidence>
<feature type="region of interest" description="Disordered" evidence="11">
    <location>
        <begin position="1090"/>
        <end position="1114"/>
    </location>
</feature>
<feature type="domain" description="Bms1-type G" evidence="12">
    <location>
        <begin position="92"/>
        <end position="257"/>
    </location>
</feature>
<keyword evidence="7" id="KW-0342">GTP-binding</keyword>
<dbReference type="GO" id="GO:0016887">
    <property type="term" value="F:ATP hydrolysis activity"/>
    <property type="evidence" value="ECO:0007669"/>
    <property type="project" value="InterPro"/>
</dbReference>
<keyword evidence="2" id="KW-0690">Ribosome biogenesis</keyword>
<evidence type="ECO:0000256" key="4">
    <source>
        <dbReference type="ARBA" id="ARBA00022741"/>
    </source>
</evidence>
<feature type="compositionally biased region" description="Acidic residues" evidence="11">
    <location>
        <begin position="435"/>
        <end position="471"/>
    </location>
</feature>
<feature type="compositionally biased region" description="Acidic residues" evidence="11">
    <location>
        <begin position="515"/>
        <end position="541"/>
    </location>
</feature>